<feature type="domain" description="Large ribosomal subunit protein eL20" evidence="7">
    <location>
        <begin position="323"/>
        <end position="362"/>
    </location>
</feature>
<accession>A0AA85K3U3</accession>
<dbReference type="GO" id="GO:1990904">
    <property type="term" value="C:ribonucleoprotein complex"/>
    <property type="evidence" value="ECO:0007669"/>
    <property type="project" value="UniProtKB-KW"/>
</dbReference>
<feature type="domain" description="Large ribosomal subunit protein eL20" evidence="7">
    <location>
        <begin position="7"/>
        <end position="126"/>
    </location>
</feature>
<dbReference type="WBParaSite" id="TREG1_6500.1">
    <property type="protein sequence ID" value="TREG1_6500.1"/>
    <property type="gene ID" value="TREG1_6500"/>
</dbReference>
<dbReference type="Gene3D" id="3.10.20.10">
    <property type="match status" value="7"/>
</dbReference>
<dbReference type="Pfam" id="PF01775">
    <property type="entry name" value="Ribosomal_L18A"/>
    <property type="match status" value="6"/>
</dbReference>
<feature type="region of interest" description="Disordered" evidence="6">
    <location>
        <begin position="470"/>
        <end position="558"/>
    </location>
</feature>
<dbReference type="InterPro" id="IPR028877">
    <property type="entry name" value="Ribosomal_eL20"/>
</dbReference>
<feature type="domain" description="Large ribosomal subunit protein eL20" evidence="7">
    <location>
        <begin position="146"/>
        <end position="185"/>
    </location>
</feature>
<sequence>MRACGDLKLFAVVGRKLPTDREPKPVPYRMRIFAPNSVVAKSRFWYFIRKLKKMKKGSGEIVSCQRIHPRKPLMVKNFGIWLRYDSRSGTHNMYKEYRDLTEEGAVTQLYREMGARHRARAEAIQIHPRKPLMVKNFGIWLRYDSRSGTHNMYKEYRDLTEEGAVTQLYREMGARHRARAEAIQIHPRKPLMVKNFGIWLRYDSRSGTHNMYKEYRDLTEEGAVTQLYREMGARHRARAEAIQIHPRKPLMVKNFGIWLRYDSRSGTHNMYKEYRDLTEEGAVTQLYREMGARHRARAEAIQIHPRKPLMVKNFGIWLRYDSRSGTHNMYKEYRDLTEEGAVTQLYREMGARHRARAEAIQIHPRKPLMVKNFGIWLRYDSRSGTHNMYKEYRDLTEEGAVTQLYREMGARHRARAEAIQAFGSVTSRYRPSTESPSVNFPRLLEEASSPTREHRVHCRYSAKISLNLKAGKHDSDHSTAASRVAEATNQVSVKRNFSPRFGTSNQNEKCSKQANEGGSLSDDGSHRNQYRDSVASTPASKSNRVIVGVTRKSKPSQF</sequence>
<evidence type="ECO:0000256" key="1">
    <source>
        <dbReference type="ARBA" id="ARBA00009362"/>
    </source>
</evidence>
<keyword evidence="2" id="KW-0689">Ribosomal protein</keyword>
<evidence type="ECO:0000313" key="9">
    <source>
        <dbReference type="WBParaSite" id="TREG1_6500.1"/>
    </source>
</evidence>
<dbReference type="FunFam" id="3.10.20.10:FF:000002">
    <property type="entry name" value="60S ribosomal protein L18a"/>
    <property type="match status" value="1"/>
</dbReference>
<dbReference type="InterPro" id="IPR023573">
    <property type="entry name" value="Ribosomal_eL20_dom"/>
</dbReference>
<evidence type="ECO:0000256" key="5">
    <source>
        <dbReference type="ARBA" id="ARBA00035392"/>
    </source>
</evidence>
<dbReference type="HAMAP" id="MF_00273">
    <property type="entry name" value="Ribosomal_eL20"/>
    <property type="match status" value="1"/>
</dbReference>
<dbReference type="GO" id="GO:0003735">
    <property type="term" value="F:structural constituent of ribosome"/>
    <property type="evidence" value="ECO:0007669"/>
    <property type="project" value="InterPro"/>
</dbReference>
<dbReference type="FunFam" id="3.10.20.10:FF:000001">
    <property type="entry name" value="60S ribosomal protein L18a"/>
    <property type="match status" value="6"/>
</dbReference>
<feature type="compositionally biased region" description="Polar residues" evidence="6">
    <location>
        <begin position="534"/>
        <end position="543"/>
    </location>
</feature>
<feature type="compositionally biased region" description="Polar residues" evidence="6">
    <location>
        <begin position="487"/>
        <end position="518"/>
    </location>
</feature>
<evidence type="ECO:0000256" key="3">
    <source>
        <dbReference type="ARBA" id="ARBA00023274"/>
    </source>
</evidence>
<reference evidence="9" key="2">
    <citation type="submission" date="2023-11" db="UniProtKB">
        <authorList>
            <consortium name="WormBaseParasite"/>
        </authorList>
    </citation>
    <scope>IDENTIFICATION</scope>
</reference>
<keyword evidence="3" id="KW-0687">Ribonucleoprotein</keyword>
<dbReference type="GO" id="GO:0005840">
    <property type="term" value="C:ribosome"/>
    <property type="evidence" value="ECO:0007669"/>
    <property type="project" value="UniProtKB-KW"/>
</dbReference>
<evidence type="ECO:0000259" key="7">
    <source>
        <dbReference type="Pfam" id="PF01775"/>
    </source>
</evidence>
<organism evidence="8 9">
    <name type="scientific">Trichobilharzia regenti</name>
    <name type="common">Nasal bird schistosome</name>
    <dbReference type="NCBI Taxonomy" id="157069"/>
    <lineage>
        <taxon>Eukaryota</taxon>
        <taxon>Metazoa</taxon>
        <taxon>Spiralia</taxon>
        <taxon>Lophotrochozoa</taxon>
        <taxon>Platyhelminthes</taxon>
        <taxon>Trematoda</taxon>
        <taxon>Digenea</taxon>
        <taxon>Strigeidida</taxon>
        <taxon>Schistosomatoidea</taxon>
        <taxon>Schistosomatidae</taxon>
        <taxon>Trichobilharzia</taxon>
    </lineage>
</organism>
<keyword evidence="8" id="KW-1185">Reference proteome</keyword>
<evidence type="ECO:0000256" key="6">
    <source>
        <dbReference type="SAM" id="MobiDB-lite"/>
    </source>
</evidence>
<reference evidence="8" key="1">
    <citation type="submission" date="2022-06" db="EMBL/GenBank/DDBJ databases">
        <authorList>
            <person name="Berger JAMES D."/>
            <person name="Berger JAMES D."/>
        </authorList>
    </citation>
    <scope>NUCLEOTIDE SEQUENCE [LARGE SCALE GENOMIC DNA]</scope>
</reference>
<dbReference type="Proteomes" id="UP000050795">
    <property type="component" value="Unassembled WGS sequence"/>
</dbReference>
<dbReference type="SUPFAM" id="SSF160374">
    <property type="entry name" value="RplX-like"/>
    <property type="match status" value="6"/>
</dbReference>
<feature type="domain" description="Large ribosomal subunit protein eL20" evidence="7">
    <location>
        <begin position="205"/>
        <end position="244"/>
    </location>
</feature>
<dbReference type="AlphaFoldDB" id="A0AA85K3U3"/>
<feature type="domain" description="Large ribosomal subunit protein eL20" evidence="7">
    <location>
        <begin position="264"/>
        <end position="303"/>
    </location>
</feature>
<name>A0AA85K3U3_TRIRE</name>
<dbReference type="InterPro" id="IPR021138">
    <property type="entry name" value="Ribosomal_eL20_eukaryotes"/>
</dbReference>
<proteinExistence type="inferred from homology"/>
<protein>
    <recommendedName>
        <fullName evidence="4">Large ribosomal subunit protein eL20</fullName>
    </recommendedName>
    <alternativeName>
        <fullName evidence="5">60S ribosomal protein L18a</fullName>
    </alternativeName>
</protein>
<feature type="domain" description="Large ribosomal subunit protein eL20" evidence="7">
    <location>
        <begin position="382"/>
        <end position="420"/>
    </location>
</feature>
<evidence type="ECO:0000256" key="2">
    <source>
        <dbReference type="ARBA" id="ARBA00022980"/>
    </source>
</evidence>
<evidence type="ECO:0000313" key="8">
    <source>
        <dbReference type="Proteomes" id="UP000050795"/>
    </source>
</evidence>
<comment type="similarity">
    <text evidence="1">Belongs to the eukaryotic ribosomal protein eL20 family.</text>
</comment>
<dbReference type="PANTHER" id="PTHR10052">
    <property type="entry name" value="60S RIBOSOMAL PROTEIN L18A"/>
    <property type="match status" value="1"/>
</dbReference>
<evidence type="ECO:0000256" key="4">
    <source>
        <dbReference type="ARBA" id="ARBA00035220"/>
    </source>
</evidence>
<dbReference type="GO" id="GO:0006412">
    <property type="term" value="P:translation"/>
    <property type="evidence" value="ECO:0007669"/>
    <property type="project" value="InterPro"/>
</dbReference>